<dbReference type="PANTHER" id="PTHR20957:SF0">
    <property type="entry name" value="RNA-BINDING PROTEIN 48"/>
    <property type="match status" value="1"/>
</dbReference>
<dbReference type="PANTHER" id="PTHR20957">
    <property type="entry name" value="RNA-BINDING PROTEIN 48"/>
    <property type="match status" value="1"/>
</dbReference>
<dbReference type="InterPro" id="IPR039599">
    <property type="entry name" value="RBM48"/>
</dbReference>
<reference evidence="1" key="1">
    <citation type="submission" date="2020-07" db="EMBL/GenBank/DDBJ databases">
        <title>Ethylene signaling mediates host invasion by parasitic plants.</title>
        <authorList>
            <person name="Yoshida S."/>
        </authorList>
    </citation>
    <scope>NUCLEOTIDE SEQUENCE</scope>
    <source>
        <strain evidence="1">Okayama</strain>
    </source>
</reference>
<name>A0A830CFN7_9LAMI</name>
<dbReference type="OrthoDB" id="78358at2759"/>
<sequence>MGGAKLELTAAMADFFGRKKKGGVYLANKRVHGPQPISYVPKSRSKHISAHSFPTRSATPNKNLNSSPVQRLLQRYENCGVEVAVWRVEIERYLNVRNIPFLGCGDELLKFSIYGYDQECKPMDAEDCITDAYWIKFHQTINARFTKRKIDESVFLGSRLQVSYAPDYESLSGTKGKLEGRRKEVLARLNHTIKRGSSHRSWRRARAETASATLDLAMNGAAFVDFLGILGEECAGAGEDNASGTAKQERCDDKSLWKEVDRMSKHVVLAWSSMESVGVCVVAGERNEAPGHRDCICGMLEGF</sequence>
<proteinExistence type="predicted"/>
<evidence type="ECO:0000313" key="1">
    <source>
        <dbReference type="EMBL" id="GFP97122.1"/>
    </source>
</evidence>
<dbReference type="EMBL" id="BMAC01000474">
    <property type="protein sequence ID" value="GFP97122.1"/>
    <property type="molecule type" value="Genomic_DNA"/>
</dbReference>
<protein>
    <submittedName>
        <fullName evidence="1">RNA-binding protein 48</fullName>
    </submittedName>
</protein>
<keyword evidence="2" id="KW-1185">Reference proteome</keyword>
<gene>
    <name evidence="1" type="ORF">PHJA_001856300</name>
</gene>
<organism evidence="1 2">
    <name type="scientific">Phtheirospermum japonicum</name>
    <dbReference type="NCBI Taxonomy" id="374723"/>
    <lineage>
        <taxon>Eukaryota</taxon>
        <taxon>Viridiplantae</taxon>
        <taxon>Streptophyta</taxon>
        <taxon>Embryophyta</taxon>
        <taxon>Tracheophyta</taxon>
        <taxon>Spermatophyta</taxon>
        <taxon>Magnoliopsida</taxon>
        <taxon>eudicotyledons</taxon>
        <taxon>Gunneridae</taxon>
        <taxon>Pentapetalae</taxon>
        <taxon>asterids</taxon>
        <taxon>lamiids</taxon>
        <taxon>Lamiales</taxon>
        <taxon>Orobanchaceae</taxon>
        <taxon>Orobanchaceae incertae sedis</taxon>
        <taxon>Phtheirospermum</taxon>
    </lineage>
</organism>
<accession>A0A830CFN7</accession>
<dbReference type="AlphaFoldDB" id="A0A830CFN7"/>
<dbReference type="Proteomes" id="UP000653305">
    <property type="component" value="Unassembled WGS sequence"/>
</dbReference>
<dbReference type="GO" id="GO:0005654">
    <property type="term" value="C:nucleoplasm"/>
    <property type="evidence" value="ECO:0007669"/>
    <property type="project" value="TreeGrafter"/>
</dbReference>
<comment type="caution">
    <text evidence="1">The sequence shown here is derived from an EMBL/GenBank/DDBJ whole genome shotgun (WGS) entry which is preliminary data.</text>
</comment>
<evidence type="ECO:0000313" key="2">
    <source>
        <dbReference type="Proteomes" id="UP000653305"/>
    </source>
</evidence>